<reference evidence="1 2" key="1">
    <citation type="submission" date="2024-02" db="EMBL/GenBank/DDBJ databases">
        <title>De novo assembly and annotation of 12 fungi associated with fruit tree decline syndrome in Ontario, Canada.</title>
        <authorList>
            <person name="Sulman M."/>
            <person name="Ellouze W."/>
            <person name="Ilyukhin E."/>
        </authorList>
    </citation>
    <scope>NUCLEOTIDE SEQUENCE [LARGE SCALE GENOMIC DNA]</scope>
    <source>
        <strain evidence="1 2">M42-189</strain>
    </source>
</reference>
<organism evidence="1 2">
    <name type="scientific">Paraconiothyrium brasiliense</name>
    <dbReference type="NCBI Taxonomy" id="300254"/>
    <lineage>
        <taxon>Eukaryota</taxon>
        <taxon>Fungi</taxon>
        <taxon>Dikarya</taxon>
        <taxon>Ascomycota</taxon>
        <taxon>Pezizomycotina</taxon>
        <taxon>Dothideomycetes</taxon>
        <taxon>Pleosporomycetidae</taxon>
        <taxon>Pleosporales</taxon>
        <taxon>Massarineae</taxon>
        <taxon>Didymosphaeriaceae</taxon>
        <taxon>Paraconiothyrium</taxon>
    </lineage>
</organism>
<name>A0ABR3QMK0_9PLEO</name>
<dbReference type="SUPFAM" id="SSF101690">
    <property type="entry name" value="PAZ domain"/>
    <property type="match status" value="1"/>
</dbReference>
<evidence type="ECO:0000313" key="2">
    <source>
        <dbReference type="Proteomes" id="UP001521785"/>
    </source>
</evidence>
<gene>
    <name evidence="1" type="ORF">SLS60_010989</name>
</gene>
<dbReference type="EMBL" id="JAKJXO020000019">
    <property type="protein sequence ID" value="KAL1593381.1"/>
    <property type="molecule type" value="Genomic_DNA"/>
</dbReference>
<protein>
    <submittedName>
        <fullName evidence="1">Uncharacterized protein</fullName>
    </submittedName>
</protein>
<comment type="caution">
    <text evidence="1">The sequence shown here is derived from an EMBL/GenBank/DDBJ whole genome shotgun (WGS) entry which is preliminary data.</text>
</comment>
<dbReference type="InterPro" id="IPR036085">
    <property type="entry name" value="PAZ_dom_sf"/>
</dbReference>
<dbReference type="Proteomes" id="UP001521785">
    <property type="component" value="Unassembled WGS sequence"/>
</dbReference>
<keyword evidence="2" id="KW-1185">Reference proteome</keyword>
<sequence>MDHFLITPCVRCDDASHSCLECSNTTSSNNQSGPYGSLKPGKKLGADKWIEALKTKYAEGPLNLIFHNAIVRKEEQDRQKAFDDQRRTKHESKQTIAKAIVGFTTSGSDAEASVPQVSDTNSGPEENCTFSYDRAEVPARRTPGANDLQRMPAAPNRPDFDNGLAKLEHRKLEYPARTEYAEYPTSEKLVTNHFQLFRKKRDALKLYEYKIPELEGKGKRKARAIMETIIKCQVLSRNASDFATDYFTTIVAWTDLEPVMRDGGHALISPQNEPAKYHILRTPDGPFSLQYVRTVDMRDLFDYVNMKPDLGVDTNIKPMVNLLNIIISKCVEQSSVGTVPGGANKFYRKDAHCSLGNSVSLCTHRGYSYTVKAGAGAVLLNMNSLTSAFWCPIMFDRVMRDNAAFGNVDWNTFEGLVTGLRVYITYDRGDEKTDPEAYKRLNSEESRIKPIVGLGNLAKMQEFTPEGGKKTTVAAYFEAREYSSRS</sequence>
<proteinExistence type="predicted"/>
<evidence type="ECO:0000313" key="1">
    <source>
        <dbReference type="EMBL" id="KAL1593381.1"/>
    </source>
</evidence>
<accession>A0ABR3QMK0</accession>